<dbReference type="Gene3D" id="1.10.1070.20">
    <property type="match status" value="1"/>
</dbReference>
<reference evidence="1" key="1">
    <citation type="submission" date="2019-01" db="EMBL/GenBank/DDBJ databases">
        <authorList>
            <person name="Lista F."/>
            <person name="Anselmo A."/>
        </authorList>
    </citation>
    <scope>NUCLEOTIDE SEQUENCE</scope>
    <source>
        <strain evidence="1">2S</strain>
    </source>
</reference>
<evidence type="ECO:0008006" key="2">
    <source>
        <dbReference type="Google" id="ProtNLM"/>
    </source>
</evidence>
<comment type="caution">
    <text evidence="1">The sequence shown here is derived from an EMBL/GenBank/DDBJ whole genome shotgun (WGS) entry which is preliminary data.</text>
</comment>
<proteinExistence type="predicted"/>
<dbReference type="RefSeq" id="WP_004216515.1">
    <property type="nucleotide sequence ID" value="NZ_BHZA01000019.1"/>
</dbReference>
<organism evidence="1">
    <name type="scientific">Klebsiella pneumoniae</name>
    <dbReference type="NCBI Taxonomy" id="573"/>
    <lineage>
        <taxon>Bacteria</taxon>
        <taxon>Pseudomonadati</taxon>
        <taxon>Pseudomonadota</taxon>
        <taxon>Gammaproteobacteria</taxon>
        <taxon>Enterobacterales</taxon>
        <taxon>Enterobacteriaceae</taxon>
        <taxon>Klebsiella/Raoultella group</taxon>
        <taxon>Klebsiella</taxon>
        <taxon>Klebsiella pneumoniae complex</taxon>
    </lineage>
</organism>
<dbReference type="AlphaFoldDB" id="A0A483P0C1"/>
<gene>
    <name evidence="1" type="ORF">ETF11_14400</name>
</gene>
<dbReference type="EMBL" id="SDCU01000015">
    <property type="protein sequence ID" value="TCY04417.1"/>
    <property type="molecule type" value="Genomic_DNA"/>
</dbReference>
<accession>A0A483P0C1</accession>
<sequence>MTYQLVTLSPVANDLEQLGTKEKFWFYYANDTDNLQLFKYSRVGTGEHWSEKCAAELCHILHIPHANYDLATCNDRFGVVSQNLIPFGFRMVMGNEVLHSSTADYPQPLQAGEKPVRVREHTVTRVLGCLDKASIQPPPSPYDLNGLNAADVFCGYLMLDALVSNQDRHHENWAIMLNNETGEQFLCPTYDHAASLGREMLDDERDERLTTRDKNRQIPCFVSKARSELFKAKTDRKPLLTVEAFQLAVEGRTAARNHWLGKLSALTEDSIREVFNNVPSSCISDIAREFATLMVMENRRRLLE</sequence>
<protein>
    <recommendedName>
        <fullName evidence="2">HipA-like C-terminal domain-containing protein</fullName>
    </recommendedName>
</protein>
<name>A0A483P0C1_KLEPN</name>
<evidence type="ECO:0000313" key="1">
    <source>
        <dbReference type="EMBL" id="TCY04417.1"/>
    </source>
</evidence>